<protein>
    <recommendedName>
        <fullName evidence="2">VQ domain-containing protein</fullName>
    </recommendedName>
</protein>
<feature type="domain" description="VQ" evidence="2">
    <location>
        <begin position="202"/>
        <end position="227"/>
    </location>
</feature>
<evidence type="ECO:0000256" key="1">
    <source>
        <dbReference type="SAM" id="MobiDB-lite"/>
    </source>
</evidence>
<organism evidence="3 4">
    <name type="scientific">Brassica napus</name>
    <name type="common">Rape</name>
    <dbReference type="NCBI Taxonomy" id="3708"/>
    <lineage>
        <taxon>Eukaryota</taxon>
        <taxon>Viridiplantae</taxon>
        <taxon>Streptophyta</taxon>
        <taxon>Embryophyta</taxon>
        <taxon>Tracheophyta</taxon>
        <taxon>Spermatophyta</taxon>
        <taxon>Magnoliopsida</taxon>
        <taxon>eudicotyledons</taxon>
        <taxon>Gunneridae</taxon>
        <taxon>Pentapetalae</taxon>
        <taxon>rosids</taxon>
        <taxon>malvids</taxon>
        <taxon>Brassicales</taxon>
        <taxon>Brassicaceae</taxon>
        <taxon>Brassiceae</taxon>
        <taxon>Brassica</taxon>
    </lineage>
</organism>
<reference evidence="3 4" key="1">
    <citation type="submission" date="2021-05" db="EMBL/GenBank/DDBJ databases">
        <title>Genome Assembly of Synthetic Allotetraploid Brassica napus Reveals Homoeologous Exchanges between Subgenomes.</title>
        <authorList>
            <person name="Davis J.T."/>
        </authorList>
    </citation>
    <scope>NUCLEOTIDE SEQUENCE [LARGE SCALE GENOMIC DNA]</scope>
    <source>
        <strain evidence="4">cv. Da-Ae</strain>
        <tissue evidence="3">Seedling</tissue>
    </source>
</reference>
<feature type="region of interest" description="Disordered" evidence="1">
    <location>
        <begin position="236"/>
        <end position="270"/>
    </location>
</feature>
<dbReference type="InterPro" id="IPR039335">
    <property type="entry name" value="SIB1/2"/>
</dbReference>
<dbReference type="EMBL" id="JAGKQM010000004">
    <property type="protein sequence ID" value="KAH0928419.1"/>
    <property type="molecule type" value="Genomic_DNA"/>
</dbReference>
<keyword evidence="4" id="KW-1185">Reference proteome</keyword>
<evidence type="ECO:0000313" key="4">
    <source>
        <dbReference type="Proteomes" id="UP000824890"/>
    </source>
</evidence>
<gene>
    <name evidence="3" type="ORF">HID58_014146</name>
</gene>
<proteinExistence type="predicted"/>
<feature type="region of interest" description="Disordered" evidence="1">
    <location>
        <begin position="174"/>
        <end position="193"/>
    </location>
</feature>
<dbReference type="Proteomes" id="UP000824890">
    <property type="component" value="Unassembled WGS sequence"/>
</dbReference>
<feature type="region of interest" description="Disordered" evidence="1">
    <location>
        <begin position="95"/>
        <end position="119"/>
    </location>
</feature>
<feature type="compositionally biased region" description="Basic residues" evidence="1">
    <location>
        <begin position="179"/>
        <end position="193"/>
    </location>
</feature>
<sequence length="317" mass="35629">MIRYKLIWILSPANNMKSSSSSSWTFLTTTSLDQRNPSPVVTSKQMKKTASRNKPIKVRYISNPMRVKTCASKFRELVQELTGQDAVDLELEPEFSPSAVSDHSPSPPPPETFAPHIPHQEPFDDLVAGYYEPLDGEEMFLSQMSRGFSGYFSNEFYNSSSSWTFLTTTSLDQRNPSRVSKKTPKQMKKTASRNKPIKVRYISNPMRVKTCASKFRELVQELTGQDAVDLELEPEFSPSAVSDDSSSPPPPENLAPRDLHQEPFDDWVTGNYEPLDGEEMFVSQLSGGFSGYFSNEFYTGDVDGLGKIDLCEDILSI</sequence>
<dbReference type="InterPro" id="IPR008889">
    <property type="entry name" value="VQ"/>
</dbReference>
<evidence type="ECO:0000313" key="3">
    <source>
        <dbReference type="EMBL" id="KAH0928419.1"/>
    </source>
</evidence>
<dbReference type="Pfam" id="PF05678">
    <property type="entry name" value="VQ"/>
    <property type="match status" value="2"/>
</dbReference>
<name>A0ABQ8DGA8_BRANA</name>
<accession>A0ABQ8DGA8</accession>
<feature type="compositionally biased region" description="Low complexity" evidence="1">
    <location>
        <begin position="237"/>
        <end position="246"/>
    </location>
</feature>
<comment type="caution">
    <text evidence="3">The sequence shown here is derived from an EMBL/GenBank/DDBJ whole genome shotgun (WGS) entry which is preliminary data.</text>
</comment>
<dbReference type="PANTHER" id="PTHR33624:SF2">
    <property type="entry name" value="SIGMA FACTOR BINDING PROTEIN 1, CHLOROPLASTIC"/>
    <property type="match status" value="1"/>
</dbReference>
<feature type="domain" description="VQ" evidence="2">
    <location>
        <begin position="61"/>
        <end position="86"/>
    </location>
</feature>
<dbReference type="PANTHER" id="PTHR33624">
    <property type="entry name" value="SIGMA FACTOR BINDING PROTEIN 1, CHLOROPLASTIC"/>
    <property type="match status" value="1"/>
</dbReference>
<evidence type="ECO:0000259" key="2">
    <source>
        <dbReference type="Pfam" id="PF05678"/>
    </source>
</evidence>